<sequence>MAWKCVGVIYLTLGSLLSGFTWGLPPAVGMAMGEEFCLSCDLSECPKPVFVCGIGVSGAVADNNLSASKDCKDCCPACLERDSCGDLEGTLNINCTELTSSDHRNIFRTACQVSTILSI</sequence>
<dbReference type="Proteomes" id="UP000192578">
    <property type="component" value="Unassembled WGS sequence"/>
</dbReference>
<reference evidence="3" key="1">
    <citation type="submission" date="2017-01" db="EMBL/GenBank/DDBJ databases">
        <title>Comparative genomics of anhydrobiosis in the tardigrade Hypsibius dujardini.</title>
        <authorList>
            <person name="Yoshida Y."/>
            <person name="Koutsovoulos G."/>
            <person name="Laetsch D."/>
            <person name="Stevens L."/>
            <person name="Kumar S."/>
            <person name="Horikawa D."/>
            <person name="Ishino K."/>
            <person name="Komine S."/>
            <person name="Tomita M."/>
            <person name="Blaxter M."/>
            <person name="Arakawa K."/>
        </authorList>
    </citation>
    <scope>NUCLEOTIDE SEQUENCE [LARGE SCALE GENOMIC DNA]</scope>
    <source>
        <strain evidence="3">Z151</strain>
    </source>
</reference>
<proteinExistence type="predicted"/>
<dbReference type="AlphaFoldDB" id="A0A1W0W9Q8"/>
<feature type="signal peptide" evidence="1">
    <location>
        <begin position="1"/>
        <end position="23"/>
    </location>
</feature>
<keyword evidence="1" id="KW-0732">Signal</keyword>
<evidence type="ECO:0000313" key="3">
    <source>
        <dbReference type="Proteomes" id="UP000192578"/>
    </source>
</evidence>
<evidence type="ECO:0000313" key="2">
    <source>
        <dbReference type="EMBL" id="OQV11903.1"/>
    </source>
</evidence>
<comment type="caution">
    <text evidence="2">The sequence shown here is derived from an EMBL/GenBank/DDBJ whole genome shotgun (WGS) entry which is preliminary data.</text>
</comment>
<protein>
    <recommendedName>
        <fullName evidence="4">IGFBP N-terminal domain-containing protein</fullName>
    </recommendedName>
</protein>
<evidence type="ECO:0008006" key="4">
    <source>
        <dbReference type="Google" id="ProtNLM"/>
    </source>
</evidence>
<dbReference type="EMBL" id="MTYJ01000158">
    <property type="protein sequence ID" value="OQV11903.1"/>
    <property type="molecule type" value="Genomic_DNA"/>
</dbReference>
<evidence type="ECO:0000256" key="1">
    <source>
        <dbReference type="SAM" id="SignalP"/>
    </source>
</evidence>
<name>A0A1W0W9Q8_HYPEX</name>
<gene>
    <name evidence="2" type="ORF">BV898_13782</name>
</gene>
<feature type="chain" id="PRO_5012890326" description="IGFBP N-terminal domain-containing protein" evidence="1">
    <location>
        <begin position="24"/>
        <end position="119"/>
    </location>
</feature>
<organism evidence="2 3">
    <name type="scientific">Hypsibius exemplaris</name>
    <name type="common">Freshwater tardigrade</name>
    <dbReference type="NCBI Taxonomy" id="2072580"/>
    <lineage>
        <taxon>Eukaryota</taxon>
        <taxon>Metazoa</taxon>
        <taxon>Ecdysozoa</taxon>
        <taxon>Tardigrada</taxon>
        <taxon>Eutardigrada</taxon>
        <taxon>Parachela</taxon>
        <taxon>Hypsibioidea</taxon>
        <taxon>Hypsibiidae</taxon>
        <taxon>Hypsibius</taxon>
    </lineage>
</organism>
<accession>A0A1W0W9Q8</accession>
<keyword evidence="3" id="KW-1185">Reference proteome</keyword>